<keyword evidence="3" id="KW-1185">Reference proteome</keyword>
<dbReference type="InterPro" id="IPR005162">
    <property type="entry name" value="Retrotrans_gag_dom"/>
</dbReference>
<sequence length="150" mass="17794">MLQFLENRLKAIEGIGKYNFKALNLCLVPDMTIAHKLKVPDFDKYKGNSCPRNHLISYCWKMVAHTQDDKLLIHFFQESLADAAYSWYLNLEKGQIKTWADLAEAFLRQYRYNEELAPDRTQLQNMTKKALETFKEYAYRWREVVAHVQP</sequence>
<evidence type="ECO:0000259" key="1">
    <source>
        <dbReference type="Pfam" id="PF03732"/>
    </source>
</evidence>
<gene>
    <name evidence="2" type="ORF">CR513_28199</name>
</gene>
<evidence type="ECO:0000313" key="2">
    <source>
        <dbReference type="EMBL" id="RDX89992.1"/>
    </source>
</evidence>
<name>A0A371GHG9_MUCPR</name>
<proteinExistence type="predicted"/>
<evidence type="ECO:0000313" key="3">
    <source>
        <dbReference type="Proteomes" id="UP000257109"/>
    </source>
</evidence>
<comment type="caution">
    <text evidence="2">The sequence shown here is derived from an EMBL/GenBank/DDBJ whole genome shotgun (WGS) entry which is preliminary data.</text>
</comment>
<dbReference type="AlphaFoldDB" id="A0A371GHG9"/>
<dbReference type="Proteomes" id="UP000257109">
    <property type="component" value="Unassembled WGS sequence"/>
</dbReference>
<dbReference type="OrthoDB" id="1432691at2759"/>
<dbReference type="PANTHER" id="PTHR33223:SF8">
    <property type="entry name" value="OS04G0172440 PROTEIN"/>
    <property type="match status" value="1"/>
</dbReference>
<dbReference type="EMBL" id="QJKJ01005520">
    <property type="protein sequence ID" value="RDX89992.1"/>
    <property type="molecule type" value="Genomic_DNA"/>
</dbReference>
<accession>A0A371GHG9</accession>
<feature type="non-terminal residue" evidence="2">
    <location>
        <position position="150"/>
    </location>
</feature>
<organism evidence="2 3">
    <name type="scientific">Mucuna pruriens</name>
    <name type="common">Velvet bean</name>
    <name type="synonym">Dolichos pruriens</name>
    <dbReference type="NCBI Taxonomy" id="157652"/>
    <lineage>
        <taxon>Eukaryota</taxon>
        <taxon>Viridiplantae</taxon>
        <taxon>Streptophyta</taxon>
        <taxon>Embryophyta</taxon>
        <taxon>Tracheophyta</taxon>
        <taxon>Spermatophyta</taxon>
        <taxon>Magnoliopsida</taxon>
        <taxon>eudicotyledons</taxon>
        <taxon>Gunneridae</taxon>
        <taxon>Pentapetalae</taxon>
        <taxon>rosids</taxon>
        <taxon>fabids</taxon>
        <taxon>Fabales</taxon>
        <taxon>Fabaceae</taxon>
        <taxon>Papilionoideae</taxon>
        <taxon>50 kb inversion clade</taxon>
        <taxon>NPAAA clade</taxon>
        <taxon>indigoferoid/millettioid clade</taxon>
        <taxon>Phaseoleae</taxon>
        <taxon>Mucuna</taxon>
    </lineage>
</organism>
<dbReference type="Pfam" id="PF03732">
    <property type="entry name" value="Retrotrans_gag"/>
    <property type="match status" value="1"/>
</dbReference>
<feature type="domain" description="Retrotransposon gag" evidence="1">
    <location>
        <begin position="75"/>
        <end position="148"/>
    </location>
</feature>
<reference evidence="2" key="1">
    <citation type="submission" date="2018-05" db="EMBL/GenBank/DDBJ databases">
        <title>Draft genome of Mucuna pruriens seed.</title>
        <authorList>
            <person name="Nnadi N.E."/>
            <person name="Vos R."/>
            <person name="Hasami M.H."/>
            <person name="Devisetty U.K."/>
            <person name="Aguiy J.C."/>
        </authorList>
    </citation>
    <scope>NUCLEOTIDE SEQUENCE [LARGE SCALE GENOMIC DNA]</scope>
    <source>
        <strain evidence="2">JCA_2017</strain>
    </source>
</reference>
<protein>
    <recommendedName>
        <fullName evidence="1">Retrotransposon gag domain-containing protein</fullName>
    </recommendedName>
</protein>
<dbReference type="PANTHER" id="PTHR33223">
    <property type="entry name" value="CCHC-TYPE DOMAIN-CONTAINING PROTEIN"/>
    <property type="match status" value="1"/>
</dbReference>